<evidence type="ECO:0000259" key="1">
    <source>
        <dbReference type="Pfam" id="PF01796"/>
    </source>
</evidence>
<comment type="caution">
    <text evidence="3">The sequence shown here is derived from an EMBL/GenBank/DDBJ whole genome shotgun (WGS) entry which is preliminary data.</text>
</comment>
<dbReference type="InterPro" id="IPR022002">
    <property type="entry name" value="ChsH2_Znr"/>
</dbReference>
<dbReference type="InterPro" id="IPR012340">
    <property type="entry name" value="NA-bd_OB-fold"/>
</dbReference>
<dbReference type="SUPFAM" id="SSF50249">
    <property type="entry name" value="Nucleic acid-binding proteins"/>
    <property type="match status" value="1"/>
</dbReference>
<dbReference type="PANTHER" id="PTHR34075:SF5">
    <property type="entry name" value="BLR3430 PROTEIN"/>
    <property type="match status" value="1"/>
</dbReference>
<dbReference type="AlphaFoldDB" id="A0A932CMV9"/>
<proteinExistence type="predicted"/>
<dbReference type="Proteomes" id="UP000769766">
    <property type="component" value="Unassembled WGS sequence"/>
</dbReference>
<dbReference type="Pfam" id="PF12172">
    <property type="entry name" value="zf-ChsH2"/>
    <property type="match status" value="1"/>
</dbReference>
<evidence type="ECO:0000313" key="3">
    <source>
        <dbReference type="EMBL" id="MBI2876032.1"/>
    </source>
</evidence>
<protein>
    <submittedName>
        <fullName evidence="3">OB-fold domain-containing protein</fullName>
    </submittedName>
</protein>
<dbReference type="EMBL" id="JACPRF010000125">
    <property type="protein sequence ID" value="MBI2876032.1"/>
    <property type="molecule type" value="Genomic_DNA"/>
</dbReference>
<feature type="domain" description="ChsH2 rubredoxin-like zinc ribbon" evidence="2">
    <location>
        <begin position="28"/>
        <end position="53"/>
    </location>
</feature>
<evidence type="ECO:0000313" key="4">
    <source>
        <dbReference type="Proteomes" id="UP000769766"/>
    </source>
</evidence>
<name>A0A932CMV9_UNCTE</name>
<accession>A0A932CMV9</accession>
<dbReference type="Pfam" id="PF01796">
    <property type="entry name" value="OB_ChsH2_C"/>
    <property type="match status" value="1"/>
</dbReference>
<feature type="domain" description="ChsH2 C-terminal OB-fold" evidence="1">
    <location>
        <begin position="61"/>
        <end position="122"/>
    </location>
</feature>
<reference evidence="3" key="1">
    <citation type="submission" date="2020-07" db="EMBL/GenBank/DDBJ databases">
        <title>Huge and variable diversity of episymbiotic CPR bacteria and DPANN archaea in groundwater ecosystems.</title>
        <authorList>
            <person name="He C.Y."/>
            <person name="Keren R."/>
            <person name="Whittaker M."/>
            <person name="Farag I.F."/>
            <person name="Doudna J."/>
            <person name="Cate J.H.D."/>
            <person name="Banfield J.F."/>
        </authorList>
    </citation>
    <scope>NUCLEOTIDE SEQUENCE</scope>
    <source>
        <strain evidence="3">NC_groundwater_672_Ag_B-0.1um_62_36</strain>
    </source>
</reference>
<gene>
    <name evidence="3" type="ORF">HYY20_04050</name>
</gene>
<dbReference type="Gene3D" id="6.10.30.10">
    <property type="match status" value="1"/>
</dbReference>
<organism evidence="3 4">
    <name type="scientific">Tectimicrobiota bacterium</name>
    <dbReference type="NCBI Taxonomy" id="2528274"/>
    <lineage>
        <taxon>Bacteria</taxon>
        <taxon>Pseudomonadati</taxon>
        <taxon>Nitrospinota/Tectimicrobiota group</taxon>
        <taxon>Candidatus Tectimicrobiota</taxon>
    </lineage>
</organism>
<evidence type="ECO:0000259" key="2">
    <source>
        <dbReference type="Pfam" id="PF12172"/>
    </source>
</evidence>
<sequence length="146" mass="16333">MSKTRLELNEVSIREGIFELPPSPNEIPRLLGSRCRACGEVVFPELEICPKCDTEERMEKVTLSHRGRLYSYSIVMQSTPEFKPPYAVGIVELVPEGILILSHIVGNLGEEFEKLEMGIDLELTLAPICVNAQGQRVVSYAFTPVK</sequence>
<dbReference type="InterPro" id="IPR052513">
    <property type="entry name" value="Thioester_dehydratase-like"/>
</dbReference>
<dbReference type="InterPro" id="IPR002878">
    <property type="entry name" value="ChsH2_C"/>
</dbReference>
<dbReference type="PANTHER" id="PTHR34075">
    <property type="entry name" value="BLR3430 PROTEIN"/>
    <property type="match status" value="1"/>
</dbReference>